<dbReference type="RefSeq" id="WP_196412181.1">
    <property type="nucleotide sequence ID" value="NZ_JADQTO010000001.1"/>
</dbReference>
<dbReference type="AlphaFoldDB" id="A0A931C4N9"/>
<dbReference type="PANTHER" id="PTHR35526">
    <property type="entry name" value="ANTI-SIGMA-F FACTOR RSBW-RELATED"/>
    <property type="match status" value="1"/>
</dbReference>
<evidence type="ECO:0000259" key="3">
    <source>
        <dbReference type="Pfam" id="PF14417"/>
    </source>
</evidence>
<dbReference type="InterPro" id="IPR003594">
    <property type="entry name" value="HATPase_dom"/>
</dbReference>
<feature type="domain" description="MEDS" evidence="3">
    <location>
        <begin position="5"/>
        <end position="149"/>
    </location>
</feature>
<sequence length="306" mass="32969">MITFDHPALFYRDVEQYLSGTTDFVRSAVAAGDAVLVAVPGGNLTLLRDALSDLGRQVTFADMAVAGRNPGRIIPGVLLSFVAAHPGRRVSIIGEPVWPGRSVVEYPACVAHEALINKAFIGRNAVVLCPYDAKRLRRERLDDALRTHPFMIVDEVRRESRWYADPLVTAALCAGPLPPAPASAPVAAYAGPTDLSRVRRFVTGCAEAGGLCPERAADLVLAVNELAVNTIQHTGGGGAVTVWSSDEYVYAQVDDRGDLADPLAGQIPPHPDREDGRGLILVNDLCDLVRVHTRREGTTIRLHMAR</sequence>
<keyword evidence="4" id="KW-0808">Transferase</keyword>
<gene>
    <name evidence="4" type="ORF">I4J89_02780</name>
</gene>
<dbReference type="Pfam" id="PF14417">
    <property type="entry name" value="MEDS"/>
    <property type="match status" value="1"/>
</dbReference>
<dbReference type="InterPro" id="IPR036890">
    <property type="entry name" value="HATPase_C_sf"/>
</dbReference>
<keyword evidence="5" id="KW-1185">Reference proteome</keyword>
<dbReference type="Proteomes" id="UP000598146">
    <property type="component" value="Unassembled WGS sequence"/>
</dbReference>
<dbReference type="InterPro" id="IPR047718">
    <property type="entry name" value="RsbA-like_anti_sig"/>
</dbReference>
<evidence type="ECO:0000313" key="5">
    <source>
        <dbReference type="Proteomes" id="UP000598146"/>
    </source>
</evidence>
<keyword evidence="1" id="KW-0723">Serine/threonine-protein kinase</keyword>
<dbReference type="Pfam" id="PF13581">
    <property type="entry name" value="HATPase_c_2"/>
    <property type="match status" value="1"/>
</dbReference>
<feature type="domain" description="Histidine kinase/HSP90-like ATPase" evidence="2">
    <location>
        <begin position="191"/>
        <end position="302"/>
    </location>
</feature>
<evidence type="ECO:0000256" key="1">
    <source>
        <dbReference type="ARBA" id="ARBA00022527"/>
    </source>
</evidence>
<comment type="caution">
    <text evidence="4">The sequence shown here is derived from an EMBL/GenBank/DDBJ whole genome shotgun (WGS) entry which is preliminary data.</text>
</comment>
<dbReference type="SUPFAM" id="SSF55874">
    <property type="entry name" value="ATPase domain of HSP90 chaperone/DNA topoisomerase II/histidine kinase"/>
    <property type="match status" value="1"/>
</dbReference>
<dbReference type="NCBIfam" id="NF041045">
    <property type="entry name" value="RsbA_anti_sig"/>
    <property type="match status" value="1"/>
</dbReference>
<dbReference type="Gene3D" id="3.30.565.10">
    <property type="entry name" value="Histidine kinase-like ATPase, C-terminal domain"/>
    <property type="match status" value="1"/>
</dbReference>
<evidence type="ECO:0000313" key="4">
    <source>
        <dbReference type="EMBL" id="MBG0560393.1"/>
    </source>
</evidence>
<proteinExistence type="predicted"/>
<evidence type="ECO:0000259" key="2">
    <source>
        <dbReference type="Pfam" id="PF13581"/>
    </source>
</evidence>
<dbReference type="CDD" id="cd16936">
    <property type="entry name" value="HATPase_RsbW-like"/>
    <property type="match status" value="1"/>
</dbReference>
<dbReference type="InterPro" id="IPR025847">
    <property type="entry name" value="MEDS_domain"/>
</dbReference>
<organism evidence="4 5">
    <name type="scientific">Actinoplanes aureus</name>
    <dbReference type="NCBI Taxonomy" id="2792083"/>
    <lineage>
        <taxon>Bacteria</taxon>
        <taxon>Bacillati</taxon>
        <taxon>Actinomycetota</taxon>
        <taxon>Actinomycetes</taxon>
        <taxon>Micromonosporales</taxon>
        <taxon>Micromonosporaceae</taxon>
        <taxon>Actinoplanes</taxon>
    </lineage>
</organism>
<name>A0A931C4N9_9ACTN</name>
<dbReference type="InterPro" id="IPR050267">
    <property type="entry name" value="Anti-sigma-factor_SerPK"/>
</dbReference>
<reference evidence="4" key="1">
    <citation type="submission" date="2020-11" db="EMBL/GenBank/DDBJ databases">
        <title>Isolation and identification of active actinomycetes.</title>
        <authorList>
            <person name="Sun X."/>
        </authorList>
    </citation>
    <scope>NUCLEOTIDE SEQUENCE</scope>
    <source>
        <strain evidence="4">NEAU-A11</strain>
    </source>
</reference>
<dbReference type="GO" id="GO:0004674">
    <property type="term" value="F:protein serine/threonine kinase activity"/>
    <property type="evidence" value="ECO:0007669"/>
    <property type="project" value="UniProtKB-KW"/>
</dbReference>
<keyword evidence="4" id="KW-0418">Kinase</keyword>
<dbReference type="EMBL" id="JADQTO010000001">
    <property type="protein sequence ID" value="MBG0560393.1"/>
    <property type="molecule type" value="Genomic_DNA"/>
</dbReference>
<protein>
    <submittedName>
        <fullName evidence="4">Sensor histidine kinase</fullName>
    </submittedName>
</protein>
<accession>A0A931C4N9</accession>
<dbReference type="PANTHER" id="PTHR35526:SF3">
    <property type="entry name" value="ANTI-SIGMA-F FACTOR RSBW"/>
    <property type="match status" value="1"/>
</dbReference>